<keyword evidence="1" id="KW-0472">Membrane</keyword>
<dbReference type="AlphaFoldDB" id="A0A4U5PDK0"/>
<evidence type="ECO:0000313" key="2">
    <source>
        <dbReference type="EMBL" id="TKR94539.1"/>
    </source>
</evidence>
<protein>
    <recommendedName>
        <fullName evidence="4">7TM GPCR serpentine receptor class x (Srx) domain-containing protein</fullName>
    </recommendedName>
</protein>
<proteinExistence type="predicted"/>
<reference evidence="2 3" key="1">
    <citation type="journal article" date="2015" name="Genome Biol.">
        <title>Comparative genomics of Steinernema reveals deeply conserved gene regulatory networks.</title>
        <authorList>
            <person name="Dillman A.R."/>
            <person name="Macchietto M."/>
            <person name="Porter C.F."/>
            <person name="Rogers A."/>
            <person name="Williams B."/>
            <person name="Antoshechkin I."/>
            <person name="Lee M.M."/>
            <person name="Goodwin Z."/>
            <person name="Lu X."/>
            <person name="Lewis E.E."/>
            <person name="Goodrich-Blair H."/>
            <person name="Stock S.P."/>
            <person name="Adams B.J."/>
            <person name="Sternberg P.W."/>
            <person name="Mortazavi A."/>
        </authorList>
    </citation>
    <scope>NUCLEOTIDE SEQUENCE [LARGE SCALE GENOMIC DNA]</scope>
    <source>
        <strain evidence="2 3">ALL</strain>
    </source>
</reference>
<dbReference type="Gene3D" id="1.20.1070.10">
    <property type="entry name" value="Rhodopsin 7-helix transmembrane proteins"/>
    <property type="match status" value="1"/>
</dbReference>
<keyword evidence="1" id="KW-0812">Transmembrane</keyword>
<feature type="transmembrane region" description="Helical" evidence="1">
    <location>
        <begin position="6"/>
        <end position="32"/>
    </location>
</feature>
<feature type="transmembrane region" description="Helical" evidence="1">
    <location>
        <begin position="123"/>
        <end position="145"/>
    </location>
</feature>
<dbReference type="SUPFAM" id="SSF81321">
    <property type="entry name" value="Family A G protein-coupled receptor-like"/>
    <property type="match status" value="1"/>
</dbReference>
<feature type="transmembrane region" description="Helical" evidence="1">
    <location>
        <begin position="44"/>
        <end position="70"/>
    </location>
</feature>
<name>A0A4U5PDK0_STECR</name>
<accession>A0A4U5PDK0</accession>
<feature type="transmembrane region" description="Helical" evidence="1">
    <location>
        <begin position="172"/>
        <end position="194"/>
    </location>
</feature>
<keyword evidence="3" id="KW-1185">Reference proteome</keyword>
<dbReference type="Proteomes" id="UP000298663">
    <property type="component" value="Unassembled WGS sequence"/>
</dbReference>
<dbReference type="EMBL" id="AZBU02000002">
    <property type="protein sequence ID" value="TKR94539.1"/>
    <property type="molecule type" value="Genomic_DNA"/>
</dbReference>
<reference evidence="2 3" key="2">
    <citation type="journal article" date="2019" name="G3 (Bethesda)">
        <title>Hybrid Assembly of the Genome of the Entomopathogenic Nematode Steinernema carpocapsae Identifies the X-Chromosome.</title>
        <authorList>
            <person name="Serra L."/>
            <person name="Macchietto M."/>
            <person name="Macias-Munoz A."/>
            <person name="McGill C.J."/>
            <person name="Rodriguez I.M."/>
            <person name="Rodriguez B."/>
            <person name="Murad R."/>
            <person name="Mortazavi A."/>
        </authorList>
    </citation>
    <scope>NUCLEOTIDE SEQUENCE [LARGE SCALE GENOMIC DNA]</scope>
    <source>
        <strain evidence="2 3">ALL</strain>
    </source>
</reference>
<dbReference type="Pfam" id="PF10321">
    <property type="entry name" value="7TM_GPCR_Srt"/>
    <property type="match status" value="1"/>
</dbReference>
<evidence type="ECO:0008006" key="4">
    <source>
        <dbReference type="Google" id="ProtNLM"/>
    </source>
</evidence>
<keyword evidence="1" id="KW-1133">Transmembrane helix</keyword>
<sequence length="199" mass="22692">MDVENVLVGSAMIVASSICILLNGLVLTTIVSSADFYVHSSYKLMFLMGVFDVAQLIVHTVTGVFTVLQFEAGHTAYTILGAIQSSSYECYVLVTVLLAFNRFALLCCRRAEHLFFSPKADKLWILATFVVFFAFFGVHSTNNIFTSYSVEFFQWTYDYAFPWSRAWQMTLMWYQISGVLVAWGFYIAIFVRLLRYVSL</sequence>
<dbReference type="OrthoDB" id="5846441at2759"/>
<evidence type="ECO:0000313" key="3">
    <source>
        <dbReference type="Proteomes" id="UP000298663"/>
    </source>
</evidence>
<dbReference type="InterPro" id="IPR019425">
    <property type="entry name" value="7TM_GPCR_serpentine_rcpt_Srt"/>
</dbReference>
<gene>
    <name evidence="2" type="ORF">L596_008810</name>
</gene>
<organism evidence="2 3">
    <name type="scientific">Steinernema carpocapsae</name>
    <name type="common">Entomopathogenic nematode</name>
    <dbReference type="NCBI Taxonomy" id="34508"/>
    <lineage>
        <taxon>Eukaryota</taxon>
        <taxon>Metazoa</taxon>
        <taxon>Ecdysozoa</taxon>
        <taxon>Nematoda</taxon>
        <taxon>Chromadorea</taxon>
        <taxon>Rhabditida</taxon>
        <taxon>Tylenchina</taxon>
        <taxon>Panagrolaimomorpha</taxon>
        <taxon>Strongyloidoidea</taxon>
        <taxon>Steinernematidae</taxon>
        <taxon>Steinernema</taxon>
    </lineage>
</organism>
<comment type="caution">
    <text evidence="2">The sequence shown here is derived from an EMBL/GenBank/DDBJ whole genome shotgun (WGS) entry which is preliminary data.</text>
</comment>
<evidence type="ECO:0000256" key="1">
    <source>
        <dbReference type="SAM" id="Phobius"/>
    </source>
</evidence>